<gene>
    <name evidence="1" type="ORF">HK097_002104</name>
</gene>
<keyword evidence="2" id="KW-1185">Reference proteome</keyword>
<accession>A0AAD5X476</accession>
<proteinExistence type="predicted"/>
<protein>
    <submittedName>
        <fullName evidence="1">Uncharacterized protein</fullName>
    </submittedName>
</protein>
<evidence type="ECO:0000313" key="1">
    <source>
        <dbReference type="EMBL" id="KAJ3054320.1"/>
    </source>
</evidence>
<comment type="caution">
    <text evidence="1">The sequence shown here is derived from an EMBL/GenBank/DDBJ whole genome shotgun (WGS) entry which is preliminary data.</text>
</comment>
<organism evidence="1 2">
    <name type="scientific">Rhizophlyctis rosea</name>
    <dbReference type="NCBI Taxonomy" id="64517"/>
    <lineage>
        <taxon>Eukaryota</taxon>
        <taxon>Fungi</taxon>
        <taxon>Fungi incertae sedis</taxon>
        <taxon>Chytridiomycota</taxon>
        <taxon>Chytridiomycota incertae sedis</taxon>
        <taxon>Chytridiomycetes</taxon>
        <taxon>Rhizophlyctidales</taxon>
        <taxon>Rhizophlyctidaceae</taxon>
        <taxon>Rhizophlyctis</taxon>
    </lineage>
</organism>
<sequence length="94" mass="10458">MDIQLVMNRCMWNADKRQRISASTSCGDSISAGSFHFGGEVFAYGASAGGEDGVRYMPFLCEMINLMIAFAQNMAEKKETKIFLHLVREGDVRV</sequence>
<dbReference type="EMBL" id="JADGJD010000144">
    <property type="protein sequence ID" value="KAJ3054320.1"/>
    <property type="molecule type" value="Genomic_DNA"/>
</dbReference>
<dbReference type="Proteomes" id="UP001212841">
    <property type="component" value="Unassembled WGS sequence"/>
</dbReference>
<evidence type="ECO:0000313" key="2">
    <source>
        <dbReference type="Proteomes" id="UP001212841"/>
    </source>
</evidence>
<dbReference type="AlphaFoldDB" id="A0AAD5X476"/>
<reference evidence="1" key="1">
    <citation type="submission" date="2020-05" db="EMBL/GenBank/DDBJ databases">
        <title>Phylogenomic resolution of chytrid fungi.</title>
        <authorList>
            <person name="Stajich J.E."/>
            <person name="Amses K."/>
            <person name="Simmons R."/>
            <person name="Seto K."/>
            <person name="Myers J."/>
            <person name="Bonds A."/>
            <person name="Quandt C.A."/>
            <person name="Barry K."/>
            <person name="Liu P."/>
            <person name="Grigoriev I."/>
            <person name="Longcore J.E."/>
            <person name="James T.Y."/>
        </authorList>
    </citation>
    <scope>NUCLEOTIDE SEQUENCE</scope>
    <source>
        <strain evidence="1">JEL0318</strain>
    </source>
</reference>
<name>A0AAD5X476_9FUNG</name>